<proteinExistence type="predicted"/>
<gene>
    <name evidence="1" type="ORF">N8T08_009140</name>
</gene>
<evidence type="ECO:0000313" key="1">
    <source>
        <dbReference type="EMBL" id="KAK1141349.1"/>
    </source>
</evidence>
<keyword evidence="2" id="KW-1185">Reference proteome</keyword>
<sequence>MPIHPPPRVLFFDVFGTVVEWRPRVTSALQEVAERSLNDPQRQLSQDVRVRVSSMTAQDWQTLAEDWRRSYGQFTRSFDPSQAFVSVDQHHYKALHKLLHDRQIETLFTDDERWELTLAWHRLDPWSDSARGLALLNRRFRTCTLSNGNIALLEDLKRHGGLPFTDVASAENFGAYKPSPLVYRGAAQRFGLDPAECAMVATHLGDLKGAKACGFQTIYVEREQEDSVLDPDQARREGYVDLWIDISSDGLVEVARQLGIPTD</sequence>
<dbReference type="EMBL" id="JAOPJF010000065">
    <property type="protein sequence ID" value="KAK1141349.1"/>
    <property type="molecule type" value="Genomic_DNA"/>
</dbReference>
<evidence type="ECO:0000313" key="2">
    <source>
        <dbReference type="Proteomes" id="UP001177260"/>
    </source>
</evidence>
<name>A0ACC3AVB4_9EURO</name>
<dbReference type="Proteomes" id="UP001177260">
    <property type="component" value="Unassembled WGS sequence"/>
</dbReference>
<reference evidence="1 2" key="1">
    <citation type="journal article" date="2023" name="ACS Omega">
        <title>Identification of the Neoaspergillic Acid Biosynthesis Gene Cluster by Establishing an In Vitro CRISPR-Ribonucleoprotein Genetic System in Aspergillus melleus.</title>
        <authorList>
            <person name="Yuan B."/>
            <person name="Grau M.F."/>
            <person name="Murata R.M."/>
            <person name="Torok T."/>
            <person name="Venkateswaran K."/>
            <person name="Stajich J.E."/>
            <person name="Wang C.C.C."/>
        </authorList>
    </citation>
    <scope>NUCLEOTIDE SEQUENCE [LARGE SCALE GENOMIC DNA]</scope>
    <source>
        <strain evidence="1 2">IMV 1140</strain>
    </source>
</reference>
<comment type="caution">
    <text evidence="1">The sequence shown here is derived from an EMBL/GenBank/DDBJ whole genome shotgun (WGS) entry which is preliminary data.</text>
</comment>
<accession>A0ACC3AVB4</accession>
<organism evidence="1 2">
    <name type="scientific">Aspergillus melleus</name>
    <dbReference type="NCBI Taxonomy" id="138277"/>
    <lineage>
        <taxon>Eukaryota</taxon>
        <taxon>Fungi</taxon>
        <taxon>Dikarya</taxon>
        <taxon>Ascomycota</taxon>
        <taxon>Pezizomycotina</taxon>
        <taxon>Eurotiomycetes</taxon>
        <taxon>Eurotiomycetidae</taxon>
        <taxon>Eurotiales</taxon>
        <taxon>Aspergillaceae</taxon>
        <taxon>Aspergillus</taxon>
        <taxon>Aspergillus subgen. Circumdati</taxon>
    </lineage>
</organism>
<protein>
    <submittedName>
        <fullName evidence="1">Uncharacterized protein</fullName>
    </submittedName>
</protein>